<dbReference type="Pfam" id="PF13432">
    <property type="entry name" value="TPR_16"/>
    <property type="match status" value="1"/>
</dbReference>
<dbReference type="PROSITE" id="PS50005">
    <property type="entry name" value="TPR"/>
    <property type="match status" value="1"/>
</dbReference>
<feature type="transmembrane region" description="Helical" evidence="2">
    <location>
        <begin position="175"/>
        <end position="196"/>
    </location>
</feature>
<dbReference type="InterPro" id="IPR019734">
    <property type="entry name" value="TPR_rpt"/>
</dbReference>
<keyword evidence="1" id="KW-0802">TPR repeat</keyword>
<evidence type="ECO:0000313" key="3">
    <source>
        <dbReference type="EMBL" id="QTA88795.1"/>
    </source>
</evidence>
<dbReference type="AlphaFoldDB" id="A0A975BPQ3"/>
<dbReference type="EMBL" id="CP061800">
    <property type="protein sequence ID" value="QTA88795.1"/>
    <property type="molecule type" value="Genomic_DNA"/>
</dbReference>
<evidence type="ECO:0000256" key="2">
    <source>
        <dbReference type="SAM" id="Phobius"/>
    </source>
</evidence>
<dbReference type="SMART" id="SM00028">
    <property type="entry name" value="TPR"/>
    <property type="match status" value="1"/>
</dbReference>
<accession>A0A975BPQ3</accession>
<keyword evidence="4" id="KW-1185">Reference proteome</keyword>
<dbReference type="SUPFAM" id="SSF48452">
    <property type="entry name" value="TPR-like"/>
    <property type="match status" value="1"/>
</dbReference>
<keyword evidence="2" id="KW-0812">Transmembrane</keyword>
<reference evidence="3" key="1">
    <citation type="journal article" date="2021" name="Microb. Physiol.">
        <title>Proteogenomic Insights into the Physiology of Marine, Sulfate-Reducing, Filamentous Desulfonema limicola and Desulfonema magnum.</title>
        <authorList>
            <person name="Schnaars V."/>
            <person name="Wohlbrand L."/>
            <person name="Scheve S."/>
            <person name="Hinrichs C."/>
            <person name="Reinhardt R."/>
            <person name="Rabus R."/>
        </authorList>
    </citation>
    <scope>NUCLEOTIDE SEQUENCE</scope>
    <source>
        <strain evidence="3">4be13</strain>
    </source>
</reference>
<feature type="repeat" description="TPR" evidence="1">
    <location>
        <begin position="73"/>
        <end position="106"/>
    </location>
</feature>
<dbReference type="InterPro" id="IPR011990">
    <property type="entry name" value="TPR-like_helical_dom_sf"/>
</dbReference>
<feature type="transmembrane region" description="Helical" evidence="2">
    <location>
        <begin position="147"/>
        <end position="168"/>
    </location>
</feature>
<dbReference type="KEGG" id="dmm:dnm_048420"/>
<dbReference type="Proteomes" id="UP000663722">
    <property type="component" value="Chromosome"/>
</dbReference>
<gene>
    <name evidence="3" type="ORF">dnm_048420</name>
</gene>
<dbReference type="Gene3D" id="1.25.40.10">
    <property type="entry name" value="Tetratricopeptide repeat domain"/>
    <property type="match status" value="1"/>
</dbReference>
<name>A0A975BPQ3_9BACT</name>
<keyword evidence="2" id="KW-1133">Transmembrane helix</keyword>
<sequence length="263" mass="30512">MMNLKHTLFKNIAAFFKKSGLWCFIIFILFVSSTQATEMPRMFLEGIQYYKADDFPRAISAFLKIAETGVRNSKLFYNLGNAYLKNGDLGNAMLWYERALKLTPDDPDLKFNYEHALSQIKDAREEKEISIFRILFFWKHIFSVKTVQGTAITLNVIFWLIVILQIILKKKILRTSVYLIFIFAIIFTATAFYNYYEAAYIRHGIILPSQVSVRSGLTDESTELFVLHAGTKVKIEKENKAFFRIYFSEGKIGWIRQSQAGVI</sequence>
<proteinExistence type="predicted"/>
<dbReference type="Gene3D" id="2.30.30.40">
    <property type="entry name" value="SH3 Domains"/>
    <property type="match status" value="1"/>
</dbReference>
<dbReference type="PROSITE" id="PS50293">
    <property type="entry name" value="TPR_REGION"/>
    <property type="match status" value="1"/>
</dbReference>
<dbReference type="RefSeq" id="WP_207683395.1">
    <property type="nucleotide sequence ID" value="NZ_CP061800.1"/>
</dbReference>
<evidence type="ECO:0000313" key="4">
    <source>
        <dbReference type="Proteomes" id="UP000663722"/>
    </source>
</evidence>
<protein>
    <submittedName>
        <fullName evidence="3">Tetratricopeptide repeat-containing protein</fullName>
    </submittedName>
</protein>
<organism evidence="3 4">
    <name type="scientific">Desulfonema magnum</name>
    <dbReference type="NCBI Taxonomy" id="45655"/>
    <lineage>
        <taxon>Bacteria</taxon>
        <taxon>Pseudomonadati</taxon>
        <taxon>Thermodesulfobacteriota</taxon>
        <taxon>Desulfobacteria</taxon>
        <taxon>Desulfobacterales</taxon>
        <taxon>Desulfococcaceae</taxon>
        <taxon>Desulfonema</taxon>
    </lineage>
</organism>
<evidence type="ECO:0000256" key="1">
    <source>
        <dbReference type="PROSITE-ProRule" id="PRU00339"/>
    </source>
</evidence>
<keyword evidence="2" id="KW-0472">Membrane</keyword>